<dbReference type="Pfam" id="PF00271">
    <property type="entry name" value="Helicase_C"/>
    <property type="match status" value="1"/>
</dbReference>
<organism evidence="9 10">
    <name type="scientific">Dietzia aerolata</name>
    <dbReference type="NCBI Taxonomy" id="595984"/>
    <lineage>
        <taxon>Bacteria</taxon>
        <taxon>Bacillati</taxon>
        <taxon>Actinomycetota</taxon>
        <taxon>Actinomycetes</taxon>
        <taxon>Mycobacteriales</taxon>
        <taxon>Dietziaceae</taxon>
        <taxon>Dietzia</taxon>
    </lineage>
</organism>
<dbReference type="InterPro" id="IPR027417">
    <property type="entry name" value="P-loop_NTPase"/>
</dbReference>
<feature type="domain" description="Helicase ATP-binding" evidence="7">
    <location>
        <begin position="25"/>
        <end position="197"/>
    </location>
</feature>
<feature type="compositionally biased region" description="Basic and acidic residues" evidence="6">
    <location>
        <begin position="198"/>
        <end position="208"/>
    </location>
</feature>
<dbReference type="PROSITE" id="PS51192">
    <property type="entry name" value="HELICASE_ATP_BIND_1"/>
    <property type="match status" value="1"/>
</dbReference>
<keyword evidence="2" id="KW-0378">Hydrolase</keyword>
<dbReference type="SMART" id="SM00487">
    <property type="entry name" value="DEXDc"/>
    <property type="match status" value="1"/>
</dbReference>
<evidence type="ECO:0000256" key="3">
    <source>
        <dbReference type="ARBA" id="ARBA00022806"/>
    </source>
</evidence>
<feature type="domain" description="Helicase C-terminal" evidence="8">
    <location>
        <begin position="222"/>
        <end position="387"/>
    </location>
</feature>
<protein>
    <submittedName>
        <fullName evidence="9">DEAD/DEAH box helicase</fullName>
    </submittedName>
</protein>
<dbReference type="PANTHER" id="PTHR47959">
    <property type="entry name" value="ATP-DEPENDENT RNA HELICASE RHLE-RELATED"/>
    <property type="match status" value="1"/>
</dbReference>
<accession>A0ABV5JTX4</accession>
<sequence length="423" mass="44329">MAVPVRHAVSGIVPGTASAIQAAALGDAVDGRDLLAVAPTGSGKTLVFAVGVVHRIAGAPSVPGRPRAIVVSPTRELALQSEDVLAAIGAGAGLRTATFVGGQSLAKDRRLLVAPVDIAVGTPGRLVDLARGGDLDTSDVRIVVLDEVDQLMSASFTEQTDLLLDHCQTATLLSTTATADVDVESELRRRRPDLLIHRVQHPPRDGDPHPPSAIRQQDVSTSPRHLIVVTADDPERCATALAARCTRALFFVTRRDAVEPLRTSIAESGVTAAGVSGSASPTRRAAAFAELAGGSVRVLVTTDLAGRGLDLEAIGHIVHVGPPHSIDDLVHRSGRTGRGGRAAGTVAAIVRPGQASRMITQAEIAGMTVEKVDADASSSDTRLEGLFGPRIQPPRRKREPAPRASTRRPAQSRPHRPKRKKRT</sequence>
<evidence type="ECO:0000256" key="1">
    <source>
        <dbReference type="ARBA" id="ARBA00022741"/>
    </source>
</evidence>
<dbReference type="InterPro" id="IPR014001">
    <property type="entry name" value="Helicase_ATP-bd"/>
</dbReference>
<name>A0ABV5JTX4_9ACTN</name>
<dbReference type="SMART" id="SM00490">
    <property type="entry name" value="HELICc"/>
    <property type="match status" value="1"/>
</dbReference>
<dbReference type="EMBL" id="JBHMDY010000013">
    <property type="protein sequence ID" value="MFB9261244.1"/>
    <property type="molecule type" value="Genomic_DNA"/>
</dbReference>
<evidence type="ECO:0000256" key="2">
    <source>
        <dbReference type="ARBA" id="ARBA00022801"/>
    </source>
</evidence>
<dbReference type="Proteomes" id="UP001589700">
    <property type="component" value="Unassembled WGS sequence"/>
</dbReference>
<dbReference type="CDD" id="cd00268">
    <property type="entry name" value="DEADc"/>
    <property type="match status" value="1"/>
</dbReference>
<evidence type="ECO:0000256" key="4">
    <source>
        <dbReference type="ARBA" id="ARBA00022840"/>
    </source>
</evidence>
<evidence type="ECO:0000313" key="10">
    <source>
        <dbReference type="Proteomes" id="UP001589700"/>
    </source>
</evidence>
<dbReference type="Gene3D" id="3.40.50.300">
    <property type="entry name" value="P-loop containing nucleotide triphosphate hydrolases"/>
    <property type="match status" value="2"/>
</dbReference>
<dbReference type="InterPro" id="IPR011545">
    <property type="entry name" value="DEAD/DEAH_box_helicase_dom"/>
</dbReference>
<dbReference type="PANTHER" id="PTHR47959:SF13">
    <property type="entry name" value="ATP-DEPENDENT RNA HELICASE RHLE"/>
    <property type="match status" value="1"/>
</dbReference>
<feature type="compositionally biased region" description="Basic residues" evidence="6">
    <location>
        <begin position="413"/>
        <end position="423"/>
    </location>
</feature>
<gene>
    <name evidence="9" type="ORF">ACFFVD_15715</name>
</gene>
<keyword evidence="4" id="KW-0067">ATP-binding</keyword>
<dbReference type="SUPFAM" id="SSF52540">
    <property type="entry name" value="P-loop containing nucleoside triphosphate hydrolases"/>
    <property type="match status" value="1"/>
</dbReference>
<dbReference type="GO" id="GO:0004386">
    <property type="term" value="F:helicase activity"/>
    <property type="evidence" value="ECO:0007669"/>
    <property type="project" value="UniProtKB-KW"/>
</dbReference>
<evidence type="ECO:0000256" key="5">
    <source>
        <dbReference type="ARBA" id="ARBA00038437"/>
    </source>
</evidence>
<dbReference type="InterPro" id="IPR044742">
    <property type="entry name" value="DEAD/DEAH_RhlB"/>
</dbReference>
<reference evidence="9 10" key="1">
    <citation type="submission" date="2024-09" db="EMBL/GenBank/DDBJ databases">
        <authorList>
            <person name="Sun Q."/>
            <person name="Mori K."/>
        </authorList>
    </citation>
    <scope>NUCLEOTIDE SEQUENCE [LARGE SCALE GENOMIC DNA]</scope>
    <source>
        <strain evidence="9 10">CCM 7659</strain>
    </source>
</reference>
<evidence type="ECO:0000256" key="6">
    <source>
        <dbReference type="SAM" id="MobiDB-lite"/>
    </source>
</evidence>
<dbReference type="InterPro" id="IPR001650">
    <property type="entry name" value="Helicase_C-like"/>
</dbReference>
<proteinExistence type="inferred from homology"/>
<feature type="region of interest" description="Disordered" evidence="6">
    <location>
        <begin position="373"/>
        <end position="423"/>
    </location>
</feature>
<evidence type="ECO:0000313" key="9">
    <source>
        <dbReference type="EMBL" id="MFB9261244.1"/>
    </source>
</evidence>
<keyword evidence="10" id="KW-1185">Reference proteome</keyword>
<evidence type="ECO:0000259" key="8">
    <source>
        <dbReference type="PROSITE" id="PS51194"/>
    </source>
</evidence>
<dbReference type="InterPro" id="IPR050079">
    <property type="entry name" value="DEAD_box_RNA_helicase"/>
</dbReference>
<evidence type="ECO:0000259" key="7">
    <source>
        <dbReference type="PROSITE" id="PS51192"/>
    </source>
</evidence>
<keyword evidence="3 9" id="KW-0347">Helicase</keyword>
<dbReference type="Pfam" id="PF00270">
    <property type="entry name" value="DEAD"/>
    <property type="match status" value="1"/>
</dbReference>
<dbReference type="RefSeq" id="WP_338403466.1">
    <property type="nucleotide sequence ID" value="NZ_JAALDM010000015.1"/>
</dbReference>
<dbReference type="PROSITE" id="PS51194">
    <property type="entry name" value="HELICASE_CTER"/>
    <property type="match status" value="1"/>
</dbReference>
<keyword evidence="1" id="KW-0547">Nucleotide-binding</keyword>
<comment type="similarity">
    <text evidence="5">Belongs to the DEAD box helicase family.</text>
</comment>
<feature type="region of interest" description="Disordered" evidence="6">
    <location>
        <begin position="198"/>
        <end position="219"/>
    </location>
</feature>
<comment type="caution">
    <text evidence="9">The sequence shown here is derived from an EMBL/GenBank/DDBJ whole genome shotgun (WGS) entry which is preliminary data.</text>
</comment>